<evidence type="ECO:0000313" key="8">
    <source>
        <dbReference type="EMBL" id="MEN2990516.1"/>
    </source>
</evidence>
<dbReference type="Pfam" id="PF00392">
    <property type="entry name" value="GntR"/>
    <property type="match status" value="1"/>
</dbReference>
<keyword evidence="5" id="KW-0804">Transcription</keyword>
<dbReference type="Pfam" id="PF00155">
    <property type="entry name" value="Aminotran_1_2"/>
    <property type="match status" value="1"/>
</dbReference>
<evidence type="ECO:0000256" key="6">
    <source>
        <dbReference type="SAM" id="MobiDB-lite"/>
    </source>
</evidence>
<feature type="region of interest" description="Disordered" evidence="6">
    <location>
        <begin position="76"/>
        <end position="106"/>
    </location>
</feature>
<evidence type="ECO:0000256" key="1">
    <source>
        <dbReference type="ARBA" id="ARBA00005384"/>
    </source>
</evidence>
<dbReference type="InterPro" id="IPR036388">
    <property type="entry name" value="WH-like_DNA-bd_sf"/>
</dbReference>
<dbReference type="SUPFAM" id="SSF46785">
    <property type="entry name" value="Winged helix' DNA-binding domain"/>
    <property type="match status" value="1"/>
</dbReference>
<dbReference type="InterPro" id="IPR004839">
    <property type="entry name" value="Aminotransferase_I/II_large"/>
</dbReference>
<evidence type="ECO:0000313" key="9">
    <source>
        <dbReference type="Proteomes" id="UP001413721"/>
    </source>
</evidence>
<dbReference type="PANTHER" id="PTHR46577:SF1">
    <property type="entry name" value="HTH-TYPE TRANSCRIPTIONAL REGULATORY PROTEIN GABR"/>
    <property type="match status" value="1"/>
</dbReference>
<evidence type="ECO:0000256" key="2">
    <source>
        <dbReference type="ARBA" id="ARBA00022898"/>
    </source>
</evidence>
<dbReference type="GO" id="GO:0008483">
    <property type="term" value="F:transaminase activity"/>
    <property type="evidence" value="ECO:0007669"/>
    <property type="project" value="UniProtKB-KW"/>
</dbReference>
<name>A0ABU9YPB4_9PROT</name>
<dbReference type="CDD" id="cd00609">
    <property type="entry name" value="AAT_like"/>
    <property type="match status" value="1"/>
</dbReference>
<evidence type="ECO:0000256" key="5">
    <source>
        <dbReference type="ARBA" id="ARBA00023163"/>
    </source>
</evidence>
<evidence type="ECO:0000256" key="4">
    <source>
        <dbReference type="ARBA" id="ARBA00023125"/>
    </source>
</evidence>
<dbReference type="SUPFAM" id="SSF53383">
    <property type="entry name" value="PLP-dependent transferases"/>
    <property type="match status" value="1"/>
</dbReference>
<keyword evidence="8" id="KW-0032">Aminotransferase</keyword>
<evidence type="ECO:0000256" key="3">
    <source>
        <dbReference type="ARBA" id="ARBA00023015"/>
    </source>
</evidence>
<sequence>MLNLIRDPGTTIQASLRQAVVQAIAEGRLAAGQKLPPSRRWATQLGIARNTVTAVLDDLVARGYLVSAERRGYFVADHPGTESDPLPSAPMAPAATNDTGDVPADDRDPDAGPVWIQRFTMQPGRLRNIEKPRDWQRYPYPFIYGQVDQDLFPIAVWRQCSRDALGRSAVNYWAADQIVDDDPLLIEQIRRHILPARGIYARADEILITLGSQHGLYLLSRLLVRPADVVGIEDPGYPDARNIFALAEGSVRLLPVDDGGIDPDGTALDGVTLAVVTPSYHCPTMVTMPQPRQRALLARAIRDDMLLIEDDYEGETRFEADARSLKSMDRTGRVIYLGSLSKVLAPGVRLGFMVGAAPLIAEARALRRLMHRTAPLNNQRTAAIFLAEGHYQGLVRTLRVSMKQRWDVATRAVDLHIPDVVRPPSTGGSSIWLRLPDGLAEAGLGDAARRRGVLFESGQAFFAAPPPGHDHIRLGLSSIGPDRIGEGVQRLAAALAEAQRAARPSPGG</sequence>
<comment type="similarity">
    <text evidence="1">In the C-terminal section; belongs to the class-I pyridoxal-phosphate-dependent aminotransferase family.</text>
</comment>
<dbReference type="InterPro" id="IPR000524">
    <property type="entry name" value="Tscrpt_reg_HTH_GntR"/>
</dbReference>
<dbReference type="PROSITE" id="PS50949">
    <property type="entry name" value="HTH_GNTR"/>
    <property type="match status" value="1"/>
</dbReference>
<proteinExistence type="inferred from homology"/>
<dbReference type="EMBL" id="JBBKTW010000007">
    <property type="protein sequence ID" value="MEN2990516.1"/>
    <property type="molecule type" value="Genomic_DNA"/>
</dbReference>
<dbReference type="CDD" id="cd07377">
    <property type="entry name" value="WHTH_GntR"/>
    <property type="match status" value="1"/>
</dbReference>
<protein>
    <submittedName>
        <fullName evidence="8">PLP-dependent aminotransferase family protein</fullName>
    </submittedName>
</protein>
<keyword evidence="4" id="KW-0238">DNA-binding</keyword>
<keyword evidence="2" id="KW-0663">Pyridoxal phosphate</keyword>
<dbReference type="Gene3D" id="3.40.640.10">
    <property type="entry name" value="Type I PLP-dependent aspartate aminotransferase-like (Major domain)"/>
    <property type="match status" value="1"/>
</dbReference>
<keyword evidence="3" id="KW-0805">Transcription regulation</keyword>
<keyword evidence="9" id="KW-1185">Reference proteome</keyword>
<feature type="domain" description="HTH gntR-type" evidence="7">
    <location>
        <begin position="10"/>
        <end position="78"/>
    </location>
</feature>
<dbReference type="InterPro" id="IPR015421">
    <property type="entry name" value="PyrdxlP-dep_Trfase_major"/>
</dbReference>
<keyword evidence="8" id="KW-0808">Transferase</keyword>
<dbReference type="InterPro" id="IPR051446">
    <property type="entry name" value="HTH_trans_reg/aminotransferase"/>
</dbReference>
<dbReference type="SMART" id="SM00345">
    <property type="entry name" value="HTH_GNTR"/>
    <property type="match status" value="1"/>
</dbReference>
<dbReference type="RefSeq" id="WP_345931967.1">
    <property type="nucleotide sequence ID" value="NZ_JBBKTV010000002.1"/>
</dbReference>
<dbReference type="InterPro" id="IPR015424">
    <property type="entry name" value="PyrdxlP-dep_Trfase"/>
</dbReference>
<accession>A0ABU9YPB4</accession>
<dbReference type="InterPro" id="IPR036390">
    <property type="entry name" value="WH_DNA-bd_sf"/>
</dbReference>
<dbReference type="PANTHER" id="PTHR46577">
    <property type="entry name" value="HTH-TYPE TRANSCRIPTIONAL REGULATORY PROTEIN GABR"/>
    <property type="match status" value="1"/>
</dbReference>
<dbReference type="Gene3D" id="1.10.10.10">
    <property type="entry name" value="Winged helix-like DNA-binding domain superfamily/Winged helix DNA-binding domain"/>
    <property type="match status" value="1"/>
</dbReference>
<reference evidence="8 9" key="1">
    <citation type="submission" date="2024-03" db="EMBL/GenBank/DDBJ databases">
        <title>High-quality draft genome sequencing of Tistrella sp. BH-R2-4.</title>
        <authorList>
            <person name="Dong C."/>
        </authorList>
    </citation>
    <scope>NUCLEOTIDE SEQUENCE [LARGE SCALE GENOMIC DNA]</scope>
    <source>
        <strain evidence="8 9">BH-R2-4</strain>
    </source>
</reference>
<organism evidence="8 9">
    <name type="scientific">Tistrella arctica</name>
    <dbReference type="NCBI Taxonomy" id="3133430"/>
    <lineage>
        <taxon>Bacteria</taxon>
        <taxon>Pseudomonadati</taxon>
        <taxon>Pseudomonadota</taxon>
        <taxon>Alphaproteobacteria</taxon>
        <taxon>Geminicoccales</taxon>
        <taxon>Geminicoccaceae</taxon>
        <taxon>Tistrella</taxon>
    </lineage>
</organism>
<evidence type="ECO:0000259" key="7">
    <source>
        <dbReference type="PROSITE" id="PS50949"/>
    </source>
</evidence>
<comment type="caution">
    <text evidence="8">The sequence shown here is derived from an EMBL/GenBank/DDBJ whole genome shotgun (WGS) entry which is preliminary data.</text>
</comment>
<dbReference type="Proteomes" id="UP001413721">
    <property type="component" value="Unassembled WGS sequence"/>
</dbReference>
<gene>
    <name evidence="8" type="ORF">WG926_19540</name>
</gene>